<evidence type="ECO:0000313" key="3">
    <source>
        <dbReference type="Proteomes" id="UP000002275"/>
    </source>
</evidence>
<dbReference type="EMBL" id="AE016795">
    <property type="protein sequence ID" value="AAO10835.1"/>
    <property type="molecule type" value="Genomic_DNA"/>
</dbReference>
<dbReference type="InterPro" id="IPR000182">
    <property type="entry name" value="GNAT_dom"/>
</dbReference>
<reference evidence="3" key="1">
    <citation type="submission" date="2002-12" db="EMBL/GenBank/DDBJ databases">
        <title>Complete genome sequence of Vibrio vulnificus CMCP6.</title>
        <authorList>
            <person name="Rhee J.H."/>
            <person name="Kim S.Y."/>
            <person name="Chung S.S."/>
            <person name="Kim J.J."/>
            <person name="Moon Y.H."/>
            <person name="Jeong H."/>
            <person name="Choy H.E."/>
        </authorList>
    </citation>
    <scope>NUCLEOTIDE SEQUENCE [LARGE SCALE GENOMIC DNA]</scope>
    <source>
        <strain evidence="3">CMCP6</strain>
    </source>
</reference>
<dbReference type="KEGG" id="vvu:VV1_2471"/>
<evidence type="ECO:0000313" key="2">
    <source>
        <dbReference type="EMBL" id="AAO10835.1"/>
    </source>
</evidence>
<dbReference type="Gene3D" id="3.40.630.30">
    <property type="match status" value="1"/>
</dbReference>
<evidence type="ECO:0000259" key="1">
    <source>
        <dbReference type="PROSITE" id="PS51186"/>
    </source>
</evidence>
<feature type="domain" description="N-acetyltransferase" evidence="1">
    <location>
        <begin position="5"/>
        <end position="143"/>
    </location>
</feature>
<gene>
    <name evidence="2" type="ordered locus">VV1_2471</name>
</gene>
<dbReference type="PROSITE" id="PS51186">
    <property type="entry name" value="GNAT"/>
    <property type="match status" value="1"/>
</dbReference>
<dbReference type="AlphaFoldDB" id="A0A3Q0L5S4"/>
<sequence length="174" mass="19248">MELILKISVVKSGEIEAYEASLNAHLNSVFGQDSTVNFNQEFVCAVLIEDDSQIVATGFAYSRLMSQGSINFKAGIVGGIAVAANKRGLGLAKVIVKELDKYLVSFGVTHSFLFAYEPDVYRSSGYSELVCPIHYYDMQQKNWNEFVYRGGMVKAYNVGHALSNQVIEFNGCVY</sequence>
<dbReference type="SUPFAM" id="SSF55729">
    <property type="entry name" value="Acyl-CoA N-acyltransferases (Nat)"/>
    <property type="match status" value="1"/>
</dbReference>
<proteinExistence type="predicted"/>
<accession>A0A3Q0L5S4</accession>
<name>A0A3Q0L5S4_VIBVU</name>
<organism evidence="2 3">
    <name type="scientific">Vibrio vulnificus (strain CMCP6)</name>
    <dbReference type="NCBI Taxonomy" id="216895"/>
    <lineage>
        <taxon>Bacteria</taxon>
        <taxon>Pseudomonadati</taxon>
        <taxon>Pseudomonadota</taxon>
        <taxon>Gammaproteobacteria</taxon>
        <taxon>Vibrionales</taxon>
        <taxon>Vibrionaceae</taxon>
        <taxon>Vibrio</taxon>
    </lineage>
</organism>
<dbReference type="Proteomes" id="UP000002275">
    <property type="component" value="Chromosome I"/>
</dbReference>
<dbReference type="InterPro" id="IPR016181">
    <property type="entry name" value="Acyl_CoA_acyltransferase"/>
</dbReference>
<dbReference type="Pfam" id="PF13527">
    <property type="entry name" value="Acetyltransf_9"/>
    <property type="match status" value="1"/>
</dbReference>
<reference evidence="2 3" key="2">
    <citation type="journal article" date="2003" name="Infect. Immun.">
        <title>Characterization and pathogenic significance of Vibrio vulnificus antigens preferentially expressed in septicemic patients.</title>
        <authorList>
            <person name="Kim Y.R."/>
            <person name="Lee S.E."/>
            <person name="Kim C.M."/>
            <person name="Kim S.Y."/>
            <person name="Shin E.K."/>
            <person name="Shin D.H."/>
            <person name="Chung S.S."/>
            <person name="Choy H.E."/>
            <person name="Progulske-Fox A."/>
            <person name="Hillman J.D."/>
            <person name="Handfield M."/>
            <person name="Rhee J.H."/>
        </authorList>
    </citation>
    <scope>NUCLEOTIDE SEQUENCE [LARGE SCALE GENOMIC DNA]</scope>
    <source>
        <strain evidence="2 3">CMCP6</strain>
    </source>
</reference>
<protein>
    <recommendedName>
        <fullName evidence="1">N-acetyltransferase domain-containing protein</fullName>
    </recommendedName>
</protein>
<reference evidence="2 3" key="3">
    <citation type="journal article" date="2011" name="Mol. Syst. Biol.">
        <title>Integrative genome-scale metabolic analysis of Vibrio vulnificus for drug targeting and discovery.</title>
        <authorList>
            <person name="Kim H.U."/>
            <person name="Kim S.Y."/>
            <person name="Jeong H."/>
            <person name="Kim T.Y."/>
            <person name="Kim J.J."/>
            <person name="Choy H.E."/>
            <person name="Yi K.Y."/>
            <person name="Rhee J.H."/>
            <person name="Lee S.Y."/>
        </authorList>
    </citation>
    <scope>NUCLEOTIDE SEQUENCE [LARGE SCALE GENOMIC DNA]</scope>
    <source>
        <strain evidence="2 3">CMCP6</strain>
    </source>
</reference>
<dbReference type="GO" id="GO:0016747">
    <property type="term" value="F:acyltransferase activity, transferring groups other than amino-acyl groups"/>
    <property type="evidence" value="ECO:0007669"/>
    <property type="project" value="InterPro"/>
</dbReference>